<keyword evidence="1" id="KW-0732">Signal</keyword>
<dbReference type="GO" id="GO:0020037">
    <property type="term" value="F:heme binding"/>
    <property type="evidence" value="ECO:0007669"/>
    <property type="project" value="InterPro"/>
</dbReference>
<comment type="caution">
    <text evidence="3">The sequence shown here is derived from an EMBL/GenBank/DDBJ whole genome shotgun (WGS) entry which is preliminary data.</text>
</comment>
<dbReference type="AlphaFoldDB" id="A0A563U3B0"/>
<keyword evidence="2" id="KW-0472">Membrane</keyword>
<proteinExistence type="predicted"/>
<evidence type="ECO:0000313" key="4">
    <source>
        <dbReference type="Proteomes" id="UP000320042"/>
    </source>
</evidence>
<evidence type="ECO:0000256" key="2">
    <source>
        <dbReference type="SAM" id="Phobius"/>
    </source>
</evidence>
<feature type="transmembrane region" description="Helical" evidence="2">
    <location>
        <begin position="7"/>
        <end position="26"/>
    </location>
</feature>
<keyword evidence="4" id="KW-1185">Reference proteome</keyword>
<evidence type="ECO:0000313" key="3">
    <source>
        <dbReference type="EMBL" id="TWR25839.1"/>
    </source>
</evidence>
<accession>A0A563U3B0</accession>
<dbReference type="OrthoDB" id="974255at2"/>
<reference evidence="3 4" key="1">
    <citation type="submission" date="2019-07" db="EMBL/GenBank/DDBJ databases">
        <authorList>
            <person name="Kim J."/>
        </authorList>
    </citation>
    <scope>NUCLEOTIDE SEQUENCE [LARGE SCALE GENOMIC DNA]</scope>
    <source>
        <strain evidence="4">dk17</strain>
    </source>
</reference>
<keyword evidence="2" id="KW-1133">Transmembrane helix</keyword>
<dbReference type="Pfam" id="PF13517">
    <property type="entry name" value="FG-GAP_3"/>
    <property type="match status" value="1"/>
</dbReference>
<evidence type="ECO:0000256" key="1">
    <source>
        <dbReference type="ARBA" id="ARBA00022729"/>
    </source>
</evidence>
<gene>
    <name evidence="3" type="ORF">FPZ43_16285</name>
</gene>
<dbReference type="InterPro" id="IPR036909">
    <property type="entry name" value="Cyt_c-like_dom_sf"/>
</dbReference>
<dbReference type="EMBL" id="VOEJ01000008">
    <property type="protein sequence ID" value="TWR25839.1"/>
    <property type="molecule type" value="Genomic_DNA"/>
</dbReference>
<dbReference type="PANTHER" id="PTHR44103">
    <property type="entry name" value="PROPROTEIN CONVERTASE P"/>
    <property type="match status" value="1"/>
</dbReference>
<dbReference type="InterPro" id="IPR028994">
    <property type="entry name" value="Integrin_alpha_N"/>
</dbReference>
<protein>
    <submittedName>
        <fullName evidence="3">VCBS repeat-containing protein</fullName>
    </submittedName>
</protein>
<dbReference type="InterPro" id="IPR013517">
    <property type="entry name" value="FG-GAP"/>
</dbReference>
<dbReference type="PANTHER" id="PTHR44103:SF1">
    <property type="entry name" value="PROPROTEIN CONVERTASE P"/>
    <property type="match status" value="1"/>
</dbReference>
<dbReference type="RefSeq" id="WP_146382997.1">
    <property type="nucleotide sequence ID" value="NZ_VOEJ01000008.1"/>
</dbReference>
<dbReference type="GO" id="GO:0009055">
    <property type="term" value="F:electron transfer activity"/>
    <property type="evidence" value="ECO:0007669"/>
    <property type="project" value="InterPro"/>
</dbReference>
<dbReference type="Gene3D" id="2.130.10.130">
    <property type="entry name" value="Integrin alpha, N-terminal"/>
    <property type="match status" value="1"/>
</dbReference>
<name>A0A563U3B0_9SPHI</name>
<organism evidence="3 4">
    <name type="scientific">Mucilaginibacter pallidiroseus</name>
    <dbReference type="NCBI Taxonomy" id="2599295"/>
    <lineage>
        <taxon>Bacteria</taxon>
        <taxon>Pseudomonadati</taxon>
        <taxon>Bacteroidota</taxon>
        <taxon>Sphingobacteriia</taxon>
        <taxon>Sphingobacteriales</taxon>
        <taxon>Sphingobacteriaceae</taxon>
        <taxon>Mucilaginibacter</taxon>
    </lineage>
</organism>
<dbReference type="SUPFAM" id="SSF69318">
    <property type="entry name" value="Integrin alpha N-terminal domain"/>
    <property type="match status" value="1"/>
</dbReference>
<dbReference type="Proteomes" id="UP000320042">
    <property type="component" value="Unassembled WGS sequence"/>
</dbReference>
<keyword evidence="2" id="KW-0812">Transmembrane</keyword>
<sequence length="516" mass="56984">MKLNKRLLYTGCILSSVSLIAIATLLDGCKSNKPGKVYKLTTDTIADGKNLAQMHCTKCHSLVPVDALTKDVWTMHALPAMAKYLSIATYGADYYKKEGDTTGLSLQEWQRIVNYYKTLAPDTLAAAKPPVPLQNDWAGFELKKSKPTSEISFTTLAAFNPANGKIYTSDVMGSDLTEWVNYKPVRTAKLPSPAVHANFGIDSAAAGQFMLSSIGRLDNVDFPNGRIVKAYAGNAGIIKTKDEYTELPRPVQTLNADFDKDGKSELVVLGQGHLHGGVYVFKTNGAGALQQFATVSDKPGAVQAVAGDFNSDGWLDIMVLYGVNDESLTLYLNNKKGGFTAKDLLRFPPVSGSTSFQLTDIDHDGQPDLIYTCGYNFRDSRILKPYHGMYIYKNTGNFDFKQSWFYPINGCTKAIAADFDRDGDIDIASIAFFADMKNKPAEEFIYFEQNAAMKFTPHAIPVSQYGRWMTLDVNDVNKDGKPDIILGNYASGFLFQPNFEPAWDEHMPFIVLQNNH</sequence>
<dbReference type="SUPFAM" id="SSF46626">
    <property type="entry name" value="Cytochrome c"/>
    <property type="match status" value="1"/>
</dbReference>